<comment type="caution">
    <text evidence="1">The sequence shown here is derived from an EMBL/GenBank/DDBJ whole genome shotgun (WGS) entry which is preliminary data.</text>
</comment>
<keyword evidence="2" id="KW-1185">Reference proteome</keyword>
<dbReference type="AlphaFoldDB" id="A0A392VS96"/>
<sequence>MDQSLQTPEQQGWLHKFLGYDFKIEYKPGKENLAADALSRMFMMA</sequence>
<dbReference type="Proteomes" id="UP000265520">
    <property type="component" value="Unassembled WGS sequence"/>
</dbReference>
<evidence type="ECO:0008006" key="3">
    <source>
        <dbReference type="Google" id="ProtNLM"/>
    </source>
</evidence>
<evidence type="ECO:0000313" key="1">
    <source>
        <dbReference type="EMBL" id="MCI91268.1"/>
    </source>
</evidence>
<proteinExistence type="predicted"/>
<name>A0A392VS96_9FABA</name>
<organism evidence="1 2">
    <name type="scientific">Trifolium medium</name>
    <dbReference type="NCBI Taxonomy" id="97028"/>
    <lineage>
        <taxon>Eukaryota</taxon>
        <taxon>Viridiplantae</taxon>
        <taxon>Streptophyta</taxon>
        <taxon>Embryophyta</taxon>
        <taxon>Tracheophyta</taxon>
        <taxon>Spermatophyta</taxon>
        <taxon>Magnoliopsida</taxon>
        <taxon>eudicotyledons</taxon>
        <taxon>Gunneridae</taxon>
        <taxon>Pentapetalae</taxon>
        <taxon>rosids</taxon>
        <taxon>fabids</taxon>
        <taxon>Fabales</taxon>
        <taxon>Fabaceae</taxon>
        <taxon>Papilionoideae</taxon>
        <taxon>50 kb inversion clade</taxon>
        <taxon>NPAAA clade</taxon>
        <taxon>Hologalegina</taxon>
        <taxon>IRL clade</taxon>
        <taxon>Trifolieae</taxon>
        <taxon>Trifolium</taxon>
    </lineage>
</organism>
<accession>A0A392VS96</accession>
<evidence type="ECO:0000313" key="2">
    <source>
        <dbReference type="Proteomes" id="UP000265520"/>
    </source>
</evidence>
<protein>
    <recommendedName>
        <fullName evidence="3">RNA-directed DNA polymerase (Reverse transcriptase)</fullName>
    </recommendedName>
</protein>
<reference evidence="1 2" key="1">
    <citation type="journal article" date="2018" name="Front. Plant Sci.">
        <title>Red Clover (Trifolium pratense) and Zigzag Clover (T. medium) - A Picture of Genomic Similarities and Differences.</title>
        <authorList>
            <person name="Dluhosova J."/>
            <person name="Istvanek J."/>
            <person name="Nedelnik J."/>
            <person name="Repkova J."/>
        </authorList>
    </citation>
    <scope>NUCLEOTIDE SEQUENCE [LARGE SCALE GENOMIC DNA]</scope>
    <source>
        <strain evidence="2">cv. 10/8</strain>
        <tissue evidence="1">Leaf</tissue>
    </source>
</reference>
<dbReference type="EMBL" id="LXQA011267438">
    <property type="protein sequence ID" value="MCI91268.1"/>
    <property type="molecule type" value="Genomic_DNA"/>
</dbReference>
<feature type="non-terminal residue" evidence="1">
    <location>
        <position position="45"/>
    </location>
</feature>